<evidence type="ECO:0000259" key="2">
    <source>
        <dbReference type="Pfam" id="PF13511"/>
    </source>
</evidence>
<dbReference type="Proteomes" id="UP000001844">
    <property type="component" value="Chromosome"/>
</dbReference>
<dbReference type="InterPro" id="IPR025392">
    <property type="entry name" value="DUF4124"/>
</dbReference>
<keyword evidence="1" id="KW-0175">Coiled coil</keyword>
<gene>
    <name evidence="3" type="ordered locus">Nhal_1017</name>
</gene>
<dbReference type="STRING" id="472759.Nhal_1017"/>
<dbReference type="OrthoDB" id="5771047at2"/>
<proteinExistence type="predicted"/>
<dbReference type="eggNOG" id="ENOG5033AMG">
    <property type="taxonomic scope" value="Bacteria"/>
</dbReference>
<dbReference type="Pfam" id="PF13511">
    <property type="entry name" value="DUF4124"/>
    <property type="match status" value="1"/>
</dbReference>
<dbReference type="KEGG" id="nhl:Nhal_1017"/>
<dbReference type="EMBL" id="CP001798">
    <property type="protein sequence ID" value="ADE14190.1"/>
    <property type="molecule type" value="Genomic_DNA"/>
</dbReference>
<keyword evidence="4" id="KW-1185">Reference proteome</keyword>
<reference evidence="4" key="1">
    <citation type="submission" date="2010-04" db="EMBL/GenBank/DDBJ databases">
        <title>Complete genome sequence of Nitrosococcus halophilus Nc4, a salt-adapted, aerobic obligate ammonia-oxidizing sulfur purple bacterium.</title>
        <authorList>
            <consortium name="US DOE Joint Genome Institute"/>
            <person name="Campbell M.A."/>
            <person name="Malfatti S.A."/>
            <person name="Chain P.S.G."/>
            <person name="Heidelberg J.F."/>
            <person name="Ward B.B."/>
            <person name="Klotz M.G."/>
        </authorList>
    </citation>
    <scope>NUCLEOTIDE SEQUENCE [LARGE SCALE GENOMIC DNA]</scope>
    <source>
        <strain evidence="4">Nc4</strain>
    </source>
</reference>
<dbReference type="RefSeq" id="WP_013032082.1">
    <property type="nucleotide sequence ID" value="NC_013960.1"/>
</dbReference>
<accession>D5BYX7</accession>
<evidence type="ECO:0000313" key="3">
    <source>
        <dbReference type="EMBL" id="ADE14190.1"/>
    </source>
</evidence>
<organism evidence="3 4">
    <name type="scientific">Nitrosococcus halophilus (strain Nc4)</name>
    <dbReference type="NCBI Taxonomy" id="472759"/>
    <lineage>
        <taxon>Bacteria</taxon>
        <taxon>Pseudomonadati</taxon>
        <taxon>Pseudomonadota</taxon>
        <taxon>Gammaproteobacteria</taxon>
        <taxon>Chromatiales</taxon>
        <taxon>Chromatiaceae</taxon>
        <taxon>Nitrosococcus</taxon>
    </lineage>
</organism>
<protein>
    <recommendedName>
        <fullName evidence="2">DUF4124 domain-containing protein</fullName>
    </recommendedName>
</protein>
<dbReference type="AlphaFoldDB" id="D5BYX7"/>
<feature type="domain" description="DUF4124" evidence="2">
    <location>
        <begin position="11"/>
        <end position="55"/>
    </location>
</feature>
<sequence>MGKKSLIIIGLFIPALAVADIYKCIVNGKTVFSGSPCAQDAEKIELKVNKPSTEDRALMEQQVDKWGKGIARQKLIQKRDAVLREIRRNQFRLDSLNDEMEAELKALRYEKRFANNNLAGATWEQSISEEMNSITRKYQIKLDGLHRDMDRLQRQADRLAEKIRKFEEL</sequence>
<feature type="coiled-coil region" evidence="1">
    <location>
        <begin position="97"/>
        <end position="169"/>
    </location>
</feature>
<evidence type="ECO:0000256" key="1">
    <source>
        <dbReference type="SAM" id="Coils"/>
    </source>
</evidence>
<name>D5BYX7_NITHN</name>
<dbReference type="HOGENOM" id="CLU_1576842_0_0_6"/>
<evidence type="ECO:0000313" key="4">
    <source>
        <dbReference type="Proteomes" id="UP000001844"/>
    </source>
</evidence>